<evidence type="ECO:0000313" key="2">
    <source>
        <dbReference type="Proteomes" id="UP000241074"/>
    </source>
</evidence>
<name>A0A2P1PX82_9GAMM</name>
<evidence type="ECO:0008006" key="3">
    <source>
        <dbReference type="Google" id="ProtNLM"/>
    </source>
</evidence>
<evidence type="ECO:0000313" key="1">
    <source>
        <dbReference type="EMBL" id="AVP99447.1"/>
    </source>
</evidence>
<dbReference type="KEGG" id="xba:C7S18_20740"/>
<dbReference type="Proteomes" id="UP000241074">
    <property type="component" value="Chromosome"/>
</dbReference>
<reference evidence="1 2" key="1">
    <citation type="submission" date="2018-03" db="EMBL/GenBank/DDBJ databases">
        <title>Ahniella affigens gen. nov., sp. nov., a gammaproteobacterium isolated from sandy soil near a stream.</title>
        <authorList>
            <person name="Ko Y."/>
            <person name="Kim J.-H."/>
        </authorList>
    </citation>
    <scope>NUCLEOTIDE SEQUENCE [LARGE SCALE GENOMIC DNA]</scope>
    <source>
        <strain evidence="1 2">D13</strain>
    </source>
</reference>
<dbReference type="EMBL" id="CP027860">
    <property type="protein sequence ID" value="AVP99447.1"/>
    <property type="molecule type" value="Genomic_DNA"/>
</dbReference>
<organism evidence="1 2">
    <name type="scientific">Ahniella affigens</name>
    <dbReference type="NCBI Taxonomy" id="2021234"/>
    <lineage>
        <taxon>Bacteria</taxon>
        <taxon>Pseudomonadati</taxon>
        <taxon>Pseudomonadota</taxon>
        <taxon>Gammaproteobacteria</taxon>
        <taxon>Lysobacterales</taxon>
        <taxon>Rhodanobacteraceae</taxon>
        <taxon>Ahniella</taxon>
    </lineage>
</organism>
<proteinExistence type="predicted"/>
<gene>
    <name evidence="1" type="ORF">C7S18_20740</name>
</gene>
<accession>A0A2P1PX82</accession>
<dbReference type="RefSeq" id="WP_106893365.1">
    <property type="nucleotide sequence ID" value="NZ_CP027860.1"/>
</dbReference>
<keyword evidence="2" id="KW-1185">Reference proteome</keyword>
<reference evidence="1 2" key="2">
    <citation type="submission" date="2018-03" db="EMBL/GenBank/DDBJ databases">
        <authorList>
            <person name="Keele B.F."/>
        </authorList>
    </citation>
    <scope>NUCLEOTIDE SEQUENCE [LARGE SCALE GENOMIC DNA]</scope>
    <source>
        <strain evidence="1 2">D13</strain>
    </source>
</reference>
<protein>
    <recommendedName>
        <fullName evidence="3">DUF3301 domain-containing protein</fullName>
    </recommendedName>
</protein>
<sequence>MSNFLFILLCLSVVWLSFRAYRRQQQQRLRERIRGRLLAAGFEIGNESEEAFTIRPNGGGETVTWFLQSVYADGRQAGKHVDSVIDHYLAVLLEASRTGTPSVAKRT</sequence>
<dbReference type="AlphaFoldDB" id="A0A2P1PX82"/>